<evidence type="ECO:0000256" key="1">
    <source>
        <dbReference type="ARBA" id="ARBA00022737"/>
    </source>
</evidence>
<dbReference type="Gene3D" id="2.60.40.150">
    <property type="entry name" value="C2 domain"/>
    <property type="match status" value="2"/>
</dbReference>
<dbReference type="GO" id="GO:0005509">
    <property type="term" value="F:calcium ion binding"/>
    <property type="evidence" value="ECO:0007669"/>
    <property type="project" value="TreeGrafter"/>
</dbReference>
<dbReference type="GO" id="GO:0000149">
    <property type="term" value="F:SNARE binding"/>
    <property type="evidence" value="ECO:0007669"/>
    <property type="project" value="TreeGrafter"/>
</dbReference>
<dbReference type="InterPro" id="IPR035892">
    <property type="entry name" value="C2_domain_sf"/>
</dbReference>
<feature type="region of interest" description="Disordered" evidence="2">
    <location>
        <begin position="54"/>
        <end position="76"/>
    </location>
</feature>
<dbReference type="GeneID" id="116308516"/>
<evidence type="ECO:0000259" key="3">
    <source>
        <dbReference type="PROSITE" id="PS50004"/>
    </source>
</evidence>
<proteinExistence type="predicted"/>
<dbReference type="PROSITE" id="PS50004">
    <property type="entry name" value="C2"/>
    <property type="match status" value="2"/>
</dbReference>
<dbReference type="GO" id="GO:0001786">
    <property type="term" value="F:phosphatidylserine binding"/>
    <property type="evidence" value="ECO:0007669"/>
    <property type="project" value="TreeGrafter"/>
</dbReference>
<feature type="domain" description="C2" evidence="3">
    <location>
        <begin position="146"/>
        <end position="266"/>
    </location>
</feature>
<gene>
    <name evidence="5" type="primary">LOC116308516</name>
</gene>
<dbReference type="InParanoid" id="A0A6P8JEI4"/>
<feature type="domain" description="C2" evidence="3">
    <location>
        <begin position="278"/>
        <end position="411"/>
    </location>
</feature>
<feature type="compositionally biased region" description="Low complexity" evidence="2">
    <location>
        <begin position="54"/>
        <end position="71"/>
    </location>
</feature>
<dbReference type="OrthoDB" id="270970at2759"/>
<dbReference type="FunFam" id="2.60.40.150:FF:000585">
    <property type="entry name" value="Predicted protein"/>
    <property type="match status" value="1"/>
</dbReference>
<dbReference type="GO" id="GO:0005886">
    <property type="term" value="C:plasma membrane"/>
    <property type="evidence" value="ECO:0007669"/>
    <property type="project" value="TreeGrafter"/>
</dbReference>
<dbReference type="GO" id="GO:0030276">
    <property type="term" value="F:clathrin binding"/>
    <property type="evidence" value="ECO:0007669"/>
    <property type="project" value="TreeGrafter"/>
</dbReference>
<dbReference type="InterPro" id="IPR000008">
    <property type="entry name" value="C2_dom"/>
</dbReference>
<dbReference type="GO" id="GO:0070382">
    <property type="term" value="C:exocytic vesicle"/>
    <property type="evidence" value="ECO:0007669"/>
    <property type="project" value="TreeGrafter"/>
</dbReference>
<dbReference type="KEGG" id="aten:116308516"/>
<dbReference type="Proteomes" id="UP000515163">
    <property type="component" value="Unplaced"/>
</dbReference>
<dbReference type="GO" id="GO:0030424">
    <property type="term" value="C:axon"/>
    <property type="evidence" value="ECO:0007669"/>
    <property type="project" value="TreeGrafter"/>
</dbReference>
<dbReference type="GO" id="GO:0006906">
    <property type="term" value="P:vesicle fusion"/>
    <property type="evidence" value="ECO:0007669"/>
    <property type="project" value="TreeGrafter"/>
</dbReference>
<dbReference type="PRINTS" id="PR00399">
    <property type="entry name" value="SYNAPTOTAGMN"/>
</dbReference>
<evidence type="ECO:0000313" key="5">
    <source>
        <dbReference type="RefSeq" id="XP_031574815.1"/>
    </source>
</evidence>
<dbReference type="SUPFAM" id="SSF49562">
    <property type="entry name" value="C2 domain (Calcium/lipid-binding domain, CaLB)"/>
    <property type="match status" value="2"/>
</dbReference>
<dbReference type="GO" id="GO:0005544">
    <property type="term" value="F:calcium-dependent phospholipid binding"/>
    <property type="evidence" value="ECO:0007669"/>
    <property type="project" value="TreeGrafter"/>
</dbReference>
<dbReference type="SMART" id="SM00239">
    <property type="entry name" value="C2"/>
    <property type="match status" value="2"/>
</dbReference>
<protein>
    <submittedName>
        <fullName evidence="5">Synaptotagmin-7-like</fullName>
    </submittedName>
</protein>
<dbReference type="GO" id="GO:0048791">
    <property type="term" value="P:calcium ion-regulated exocytosis of neurotransmitter"/>
    <property type="evidence" value="ECO:0007669"/>
    <property type="project" value="TreeGrafter"/>
</dbReference>
<sequence length="416" mass="47391">MIFSALDQDFVYSNEFGGKVAPVVASFVSLCTVVVLCSWCYKFWKGNEEKAEELSTSSESLTSSTPLQSSTKYRATTRKYQPLRQHDALPYDSSPDLDSPVLNRKSIKFKTPPSHSFEIKAPQPNISEIELPPAPPPPLESSNKEQLGCIFFSLHYNSEDMVLTLRIQKAVGLPAKDFTGTSDPFVKILLLPDKKHKLETRIKRKNLNPVWNEVFTFEGYPHNKLMGRTLYMQVLDYDRFSRNDPIGEVEVPLGEVGLGTVTLNLARNLLPCKKSRVPLGDLLVSLMYQPTANRIVVVVMKANKLKAMDLTGSSDPYVKIHTIHNDKKIDKKKTSIKKRTRDPVWNESFIFSVPLDKIRDISFVFSVMDYDRITQNELIGQVILGYRTTGSSLQQWTEMMNNPRKPIAKWHRLQLY</sequence>
<keyword evidence="4" id="KW-1185">Reference proteome</keyword>
<evidence type="ECO:0000256" key="2">
    <source>
        <dbReference type="SAM" id="MobiDB-lite"/>
    </source>
</evidence>
<reference evidence="5" key="1">
    <citation type="submission" date="2025-08" db="UniProtKB">
        <authorList>
            <consortium name="RefSeq"/>
        </authorList>
    </citation>
    <scope>IDENTIFICATION</scope>
    <source>
        <tissue evidence="5">Tentacle</tissue>
    </source>
</reference>
<dbReference type="RefSeq" id="XP_031574815.1">
    <property type="nucleotide sequence ID" value="XM_031718955.1"/>
</dbReference>
<name>A0A6P8JEI4_ACTTE</name>
<keyword evidence="1" id="KW-0677">Repeat</keyword>
<evidence type="ECO:0000313" key="4">
    <source>
        <dbReference type="Proteomes" id="UP000515163"/>
    </source>
</evidence>
<dbReference type="PANTHER" id="PTHR10024:SF344">
    <property type="entry name" value="SYNAPTOTAGMIN-7"/>
    <property type="match status" value="1"/>
</dbReference>
<dbReference type="AlphaFoldDB" id="A0A6P8JEI4"/>
<dbReference type="InterPro" id="IPR001565">
    <property type="entry name" value="Synaptotagmin"/>
</dbReference>
<dbReference type="GO" id="GO:0098793">
    <property type="term" value="C:presynapse"/>
    <property type="evidence" value="ECO:0007669"/>
    <property type="project" value="GOC"/>
</dbReference>
<dbReference type="PANTHER" id="PTHR10024">
    <property type="entry name" value="SYNAPTOTAGMIN"/>
    <property type="match status" value="1"/>
</dbReference>
<dbReference type="PRINTS" id="PR00360">
    <property type="entry name" value="C2DOMAIN"/>
</dbReference>
<dbReference type="Pfam" id="PF00168">
    <property type="entry name" value="C2"/>
    <property type="match status" value="2"/>
</dbReference>
<dbReference type="FunCoup" id="A0A6P8JEI4">
    <property type="interactions" value="290"/>
</dbReference>
<accession>A0A6P8JEI4</accession>
<organism evidence="4 5">
    <name type="scientific">Actinia tenebrosa</name>
    <name type="common">Australian red waratah sea anemone</name>
    <dbReference type="NCBI Taxonomy" id="6105"/>
    <lineage>
        <taxon>Eukaryota</taxon>
        <taxon>Metazoa</taxon>
        <taxon>Cnidaria</taxon>
        <taxon>Anthozoa</taxon>
        <taxon>Hexacorallia</taxon>
        <taxon>Actiniaria</taxon>
        <taxon>Actiniidae</taxon>
        <taxon>Actinia</taxon>
    </lineage>
</organism>